<protein>
    <submittedName>
        <fullName evidence="1">Uncharacterized protein</fullName>
    </submittedName>
</protein>
<accession>A0ABY1B1E3</accession>
<dbReference type="Proteomes" id="UP000198512">
    <property type="component" value="Unassembled WGS sequence"/>
</dbReference>
<reference evidence="1 2" key="1">
    <citation type="submission" date="2016-10" db="EMBL/GenBank/DDBJ databases">
        <authorList>
            <person name="Varghese N."/>
            <person name="Submissions S."/>
        </authorList>
    </citation>
    <scope>NUCLEOTIDE SEQUENCE [LARGE SCALE GENOMIC DNA]</scope>
    <source>
        <strain evidence="1 2">CIP 109853</strain>
    </source>
</reference>
<comment type="caution">
    <text evidence="1">The sequence shown here is derived from an EMBL/GenBank/DDBJ whole genome shotgun (WGS) entry which is preliminary data.</text>
</comment>
<gene>
    <name evidence="1" type="ORF">SAMN05216600_101325</name>
</gene>
<keyword evidence="2" id="KW-1185">Reference proteome</keyword>
<name>A0ABY1B1E3_9PSED</name>
<evidence type="ECO:0000313" key="2">
    <source>
        <dbReference type="Proteomes" id="UP000198512"/>
    </source>
</evidence>
<proteinExistence type="predicted"/>
<evidence type="ECO:0000313" key="1">
    <source>
        <dbReference type="EMBL" id="SEP69084.1"/>
    </source>
</evidence>
<dbReference type="EMBL" id="FOFP01000001">
    <property type="protein sequence ID" value="SEP69084.1"/>
    <property type="molecule type" value="Genomic_DNA"/>
</dbReference>
<sequence length="29" mass="3221">MRLRNAIMRAVLTVTLLRILAVVARGESP</sequence>
<organism evidence="1 2">
    <name type="scientific">Pseudomonas cuatrocienegasensis</name>
    <dbReference type="NCBI Taxonomy" id="543360"/>
    <lineage>
        <taxon>Bacteria</taxon>
        <taxon>Pseudomonadati</taxon>
        <taxon>Pseudomonadota</taxon>
        <taxon>Gammaproteobacteria</taxon>
        <taxon>Pseudomonadales</taxon>
        <taxon>Pseudomonadaceae</taxon>
        <taxon>Pseudomonas</taxon>
    </lineage>
</organism>